<dbReference type="Proteomes" id="UP000005947">
    <property type="component" value="Unassembled WGS sequence"/>
</dbReference>
<proteinExistence type="predicted"/>
<feature type="domain" description="AAA" evidence="1">
    <location>
        <begin position="25"/>
        <end position="154"/>
    </location>
</feature>
<evidence type="ECO:0000259" key="2">
    <source>
        <dbReference type="Pfam" id="PF13635"/>
    </source>
</evidence>
<dbReference type="PANTHER" id="PTHR33295">
    <property type="entry name" value="ATPASE"/>
    <property type="match status" value="1"/>
</dbReference>
<accession>F1T6Y2</accession>
<name>F1T6Y2_9ACTN</name>
<evidence type="ECO:0000259" key="1">
    <source>
        <dbReference type="Pfam" id="PF13173"/>
    </source>
</evidence>
<evidence type="ECO:0000313" key="3">
    <source>
        <dbReference type="EMBL" id="EGF22711.1"/>
    </source>
</evidence>
<dbReference type="AlphaFoldDB" id="F1T6Y2"/>
<dbReference type="InterPro" id="IPR041682">
    <property type="entry name" value="AAA_14"/>
</dbReference>
<dbReference type="Pfam" id="PF13635">
    <property type="entry name" value="DUF4143"/>
    <property type="match status" value="1"/>
</dbReference>
<comment type="caution">
    <text evidence="3">The sequence shown here is derived from an EMBL/GenBank/DDBJ whole genome shotgun (WGS) entry which is preliminary data.</text>
</comment>
<dbReference type="Gene3D" id="1.10.10.10">
    <property type="entry name" value="Winged helix-like DNA-binding domain superfamily/Winged helix DNA-binding domain"/>
    <property type="match status" value="1"/>
</dbReference>
<dbReference type="InterPro" id="IPR025420">
    <property type="entry name" value="DUF4143"/>
</dbReference>
<dbReference type="SUPFAM" id="SSF52540">
    <property type="entry name" value="P-loop containing nucleoside triphosphate hydrolases"/>
    <property type="match status" value="1"/>
</dbReference>
<gene>
    <name evidence="3" type="ORF">HMPREF0091_11218</name>
</gene>
<keyword evidence="4" id="KW-1185">Reference proteome</keyword>
<dbReference type="EMBL" id="ACGK02000005">
    <property type="protein sequence ID" value="EGF22711.1"/>
    <property type="molecule type" value="Genomic_DNA"/>
</dbReference>
<feature type="domain" description="DUF4143" evidence="2">
    <location>
        <begin position="207"/>
        <end position="351"/>
    </location>
</feature>
<dbReference type="InterPro" id="IPR036388">
    <property type="entry name" value="WH-like_DNA-bd_sf"/>
</dbReference>
<sequence>MEVVLMINRPLYVNKIVAYTDAPFVKVLTGVRRCGKSTVLKMIMEKLQQEYGIPSERIVSMRFDSMDYEDMTAKEMFKAVKEKLNPTGRTYLFLDEIQEIEGWEKAVNSLATDYDVDLYVTGSNSRMMSSEIATYLTGRYVSFRIYTLSFQEYLEFKKQYTQVKDIHAELADYIRLGGFPATHLQEYSQDEVYTIVRDIYNSTIFSDIVKRNQIRKIDQLERVVRYTFANVGNSFSAKSISDYLKSEHRSIDNETVYSYLEKLEKAYLLHRCSRYDLRGKEILKTQEKFYLADTALRYSVLGYTPDSVASSLENVVYLELCRRGYTVTIGKTPDGEVDFVAKKQNDRLYVQVTQEIKSKKTEKREYERLLEIRDNYPKYVLRTDEFAGGNYQGIKSMHIADFLLSTEY</sequence>
<evidence type="ECO:0000313" key="4">
    <source>
        <dbReference type="Proteomes" id="UP000005947"/>
    </source>
</evidence>
<dbReference type="eggNOG" id="COG1373">
    <property type="taxonomic scope" value="Bacteria"/>
</dbReference>
<protein>
    <recommendedName>
        <fullName evidence="5">ATPase</fullName>
    </recommendedName>
</protein>
<organism evidence="3 4">
    <name type="scientific">Fannyhessea vaginae DSM 15829</name>
    <dbReference type="NCBI Taxonomy" id="525256"/>
    <lineage>
        <taxon>Bacteria</taxon>
        <taxon>Bacillati</taxon>
        <taxon>Actinomycetota</taxon>
        <taxon>Coriobacteriia</taxon>
        <taxon>Coriobacteriales</taxon>
        <taxon>Atopobiaceae</taxon>
        <taxon>Fannyhessea</taxon>
    </lineage>
</organism>
<dbReference type="InterPro" id="IPR027417">
    <property type="entry name" value="P-loop_NTPase"/>
</dbReference>
<dbReference type="PANTHER" id="PTHR33295:SF20">
    <property type="entry name" value="ATPASE"/>
    <property type="match status" value="1"/>
</dbReference>
<evidence type="ECO:0008006" key="5">
    <source>
        <dbReference type="Google" id="ProtNLM"/>
    </source>
</evidence>
<reference evidence="3 4" key="1">
    <citation type="submission" date="2011-02" db="EMBL/GenBank/DDBJ databases">
        <authorList>
            <person name="Muzny D."/>
            <person name="Qin X."/>
            <person name="Buhay C."/>
            <person name="Dugan-Rocha S."/>
            <person name="Ding Y."/>
            <person name="Chen G."/>
            <person name="Hawes A."/>
            <person name="Holder M."/>
            <person name="Jhangiani S."/>
            <person name="Johnson A."/>
            <person name="Khan Z."/>
            <person name="Li Z."/>
            <person name="Liu W."/>
            <person name="Liu X."/>
            <person name="Perez L."/>
            <person name="Shen H."/>
            <person name="Wang Q."/>
            <person name="Watt J."/>
            <person name="Xi L."/>
            <person name="Xin Y."/>
            <person name="Zhou J."/>
            <person name="Deng J."/>
            <person name="Jiang H."/>
            <person name="Liu Y."/>
            <person name="Qu J."/>
            <person name="Song X.-Z."/>
            <person name="Zhang L."/>
            <person name="Villasana D."/>
            <person name="Johnson A."/>
            <person name="Liu J."/>
            <person name="Liyanage D."/>
            <person name="Lorensuhewa L."/>
            <person name="Robinson T."/>
            <person name="Song A."/>
            <person name="Song B.-B."/>
            <person name="Dinh H."/>
            <person name="Thornton R."/>
            <person name="Coyle M."/>
            <person name="Francisco L."/>
            <person name="Jackson L."/>
            <person name="Javaid M."/>
            <person name="Korchina V."/>
            <person name="Kovar C."/>
            <person name="Mata R."/>
            <person name="Mathew T."/>
            <person name="Ngo R."/>
            <person name="Nguyen L."/>
            <person name="Nguyen N."/>
            <person name="Okwuonu G."/>
            <person name="Ongeri F."/>
            <person name="Pham C."/>
            <person name="Simmons D."/>
            <person name="Wilczek-Boney K."/>
            <person name="Hale W."/>
            <person name="Jakkamsetti A."/>
            <person name="Pham P."/>
            <person name="Ruth R."/>
            <person name="San Lucas F."/>
            <person name="Warren J."/>
            <person name="Zhang J."/>
            <person name="Zhao Z."/>
            <person name="Zhou C."/>
            <person name="Zhu D."/>
            <person name="Lee S."/>
            <person name="Bess C."/>
            <person name="Blankenburg K."/>
            <person name="Forbes L."/>
            <person name="Fu Q."/>
            <person name="Gubbala S."/>
            <person name="Hirani K."/>
            <person name="Jayaseelan J.C."/>
            <person name="Lara F."/>
            <person name="Munidasa M."/>
            <person name="Palculict T."/>
            <person name="Patil S."/>
            <person name="Pu L.-L."/>
            <person name="Saada N."/>
            <person name="Tang L."/>
            <person name="Weissenberger G."/>
            <person name="Zhu Y."/>
            <person name="Hemphill L."/>
            <person name="Shang Y."/>
            <person name="Youmans B."/>
            <person name="Ayvaz T."/>
            <person name="Ross M."/>
            <person name="Santibanez J."/>
            <person name="Aqrawi P."/>
            <person name="Gross S."/>
            <person name="Joshi V."/>
            <person name="Fowler G."/>
            <person name="Nazareth L."/>
            <person name="Reid J."/>
            <person name="Worley K."/>
            <person name="Petrosino J."/>
            <person name="Highlander S."/>
            <person name="Gibbs R."/>
        </authorList>
    </citation>
    <scope>NUCLEOTIDE SEQUENCE [LARGE SCALE GENOMIC DNA]</scope>
    <source>
        <strain evidence="3 4">DSM 15829</strain>
    </source>
</reference>
<dbReference type="Pfam" id="PF13173">
    <property type="entry name" value="AAA_14"/>
    <property type="match status" value="1"/>
</dbReference>